<keyword evidence="1" id="KW-0444">Lipid biosynthesis</keyword>
<evidence type="ECO:0000256" key="2">
    <source>
        <dbReference type="ARBA" id="ARBA00022801"/>
    </source>
</evidence>
<dbReference type="EMBL" id="JAPAAF010000019">
    <property type="protein sequence ID" value="MCW0483628.1"/>
    <property type="molecule type" value="Genomic_DNA"/>
</dbReference>
<keyword evidence="5" id="KW-1185">Reference proteome</keyword>
<dbReference type="PANTHER" id="PTHR38764">
    <property type="entry name" value="ACYL CARRIER PROTEIN PHOSPHODIESTERASE"/>
    <property type="match status" value="1"/>
</dbReference>
<dbReference type="PIRSF" id="PIRSF011489">
    <property type="entry name" value="DUF479"/>
    <property type="match status" value="1"/>
</dbReference>
<keyword evidence="3" id="KW-0443">Lipid metabolism</keyword>
<dbReference type="InterPro" id="IPR007431">
    <property type="entry name" value="ACP_PD"/>
</dbReference>
<dbReference type="Pfam" id="PF04336">
    <property type="entry name" value="ACP_PD"/>
    <property type="match status" value="1"/>
</dbReference>
<reference evidence="4" key="1">
    <citation type="submission" date="2022-10" db="EMBL/GenBank/DDBJ databases">
        <title>Gaoshiqiia sediminis gen. nov., sp. nov., isolated from coastal sediment.</title>
        <authorList>
            <person name="Yu W.X."/>
            <person name="Mu D.S."/>
            <person name="Du J.Z."/>
            <person name="Liang Y.Q."/>
        </authorList>
    </citation>
    <scope>NUCLEOTIDE SEQUENCE</scope>
    <source>
        <strain evidence="4">A06</strain>
    </source>
</reference>
<dbReference type="Proteomes" id="UP001163821">
    <property type="component" value="Unassembled WGS sequence"/>
</dbReference>
<dbReference type="PANTHER" id="PTHR38764:SF1">
    <property type="entry name" value="ACYL CARRIER PROTEIN PHOSPHODIESTERASE"/>
    <property type="match status" value="1"/>
</dbReference>
<dbReference type="AlphaFoldDB" id="A0AA41Y9V6"/>
<gene>
    <name evidence="4" type="ORF">N2K84_12865</name>
</gene>
<sequence>MNFLAHLYLSGESDELILGNFIGDYVKGQQYLNYREDVQRGILLHRRIDSFTDNHQLVRQCARRFQPSYGRYAGIVTDVVFDHFLAKYWSAYSVYTLRQFSKHVHAVLLSNFIQLPSRVKGFLPFFIQHRRLESYAHAEGIRQSLEIMGRRTSLPEQTDFAMQVLTDEFGLIREEFEAFFSELVYFSENTFGVEIKKPVTHGLWADNVL</sequence>
<accession>A0AA41Y9V6</accession>
<organism evidence="4 5">
    <name type="scientific">Gaoshiqia sediminis</name>
    <dbReference type="NCBI Taxonomy" id="2986998"/>
    <lineage>
        <taxon>Bacteria</taxon>
        <taxon>Pseudomonadati</taxon>
        <taxon>Bacteroidota</taxon>
        <taxon>Bacteroidia</taxon>
        <taxon>Marinilabiliales</taxon>
        <taxon>Prolixibacteraceae</taxon>
        <taxon>Gaoshiqia</taxon>
    </lineage>
</organism>
<evidence type="ECO:0000313" key="4">
    <source>
        <dbReference type="EMBL" id="MCW0483628.1"/>
    </source>
</evidence>
<dbReference type="GO" id="GO:0006633">
    <property type="term" value="P:fatty acid biosynthetic process"/>
    <property type="evidence" value="ECO:0007669"/>
    <property type="project" value="InterPro"/>
</dbReference>
<protein>
    <submittedName>
        <fullName evidence="4">ACP phosphodiesterase</fullName>
    </submittedName>
</protein>
<dbReference type="RefSeq" id="WP_282592230.1">
    <property type="nucleotide sequence ID" value="NZ_JAPAAF010000019.1"/>
</dbReference>
<keyword evidence="2" id="KW-0378">Hydrolase</keyword>
<evidence type="ECO:0000256" key="3">
    <source>
        <dbReference type="ARBA" id="ARBA00023098"/>
    </source>
</evidence>
<dbReference type="GO" id="GO:0008770">
    <property type="term" value="F:[acyl-carrier-protein] phosphodiesterase activity"/>
    <property type="evidence" value="ECO:0007669"/>
    <property type="project" value="InterPro"/>
</dbReference>
<proteinExistence type="predicted"/>
<evidence type="ECO:0000256" key="1">
    <source>
        <dbReference type="ARBA" id="ARBA00022516"/>
    </source>
</evidence>
<name>A0AA41Y9V6_9BACT</name>
<comment type="caution">
    <text evidence="4">The sequence shown here is derived from an EMBL/GenBank/DDBJ whole genome shotgun (WGS) entry which is preliminary data.</text>
</comment>
<evidence type="ECO:0000313" key="5">
    <source>
        <dbReference type="Proteomes" id="UP001163821"/>
    </source>
</evidence>